<name>A0ABR2M7N8_9ASPA</name>
<proteinExistence type="predicted"/>
<dbReference type="Proteomes" id="UP001412067">
    <property type="component" value="Unassembled WGS sequence"/>
</dbReference>
<feature type="compositionally biased region" description="Basic and acidic residues" evidence="1">
    <location>
        <begin position="21"/>
        <end position="30"/>
    </location>
</feature>
<evidence type="ECO:0000313" key="2">
    <source>
        <dbReference type="EMBL" id="KAK8959906.1"/>
    </source>
</evidence>
<keyword evidence="3" id="KW-1185">Reference proteome</keyword>
<organism evidence="2 3">
    <name type="scientific">Platanthera guangdongensis</name>
    <dbReference type="NCBI Taxonomy" id="2320717"/>
    <lineage>
        <taxon>Eukaryota</taxon>
        <taxon>Viridiplantae</taxon>
        <taxon>Streptophyta</taxon>
        <taxon>Embryophyta</taxon>
        <taxon>Tracheophyta</taxon>
        <taxon>Spermatophyta</taxon>
        <taxon>Magnoliopsida</taxon>
        <taxon>Liliopsida</taxon>
        <taxon>Asparagales</taxon>
        <taxon>Orchidaceae</taxon>
        <taxon>Orchidoideae</taxon>
        <taxon>Orchideae</taxon>
        <taxon>Orchidinae</taxon>
        <taxon>Platanthera</taxon>
    </lineage>
</organism>
<feature type="compositionally biased region" description="Basic and acidic residues" evidence="1">
    <location>
        <begin position="96"/>
        <end position="115"/>
    </location>
</feature>
<sequence length="261" mass="28918">MLLKKILPSTSMESHRLVERRINDVNDGRNLESFSDSPPPDDEVEDNNQNDDYLSDSLNGCREESENDEVEEGYHNAVYVKDSSNPASGGRLGLSPRDHDEVQDERNYNPEENRGSSESMDSDSDDDEINENDVQMELIRSTSEKWRPDDDGAGGRLPPVHKKGGREEWSATERPPGGWVTSGGPLRGPATARPPGSERSWPAFAMTDHNEAGQIRAPWPVVARPPISKRLKRGREAADPDWAARHRRLAAAPLCAGSGTR</sequence>
<gene>
    <name evidence="2" type="ORF">KSP40_PGU006112</name>
</gene>
<feature type="compositionally biased region" description="Acidic residues" evidence="1">
    <location>
        <begin position="120"/>
        <end position="131"/>
    </location>
</feature>
<comment type="caution">
    <text evidence="2">The sequence shown here is derived from an EMBL/GenBank/DDBJ whole genome shotgun (WGS) entry which is preliminary data.</text>
</comment>
<protein>
    <submittedName>
        <fullName evidence="2">Uncharacterized protein</fullName>
    </submittedName>
</protein>
<dbReference type="EMBL" id="JBBWWR010000011">
    <property type="protein sequence ID" value="KAK8959906.1"/>
    <property type="molecule type" value="Genomic_DNA"/>
</dbReference>
<feature type="region of interest" description="Disordered" evidence="1">
    <location>
        <begin position="21"/>
        <end position="203"/>
    </location>
</feature>
<accession>A0ABR2M7N8</accession>
<feature type="compositionally biased region" description="Acidic residues" evidence="1">
    <location>
        <begin position="39"/>
        <end position="49"/>
    </location>
</feature>
<reference evidence="2 3" key="1">
    <citation type="journal article" date="2022" name="Nat. Plants">
        <title>Genomes of leafy and leafless Platanthera orchids illuminate the evolution of mycoheterotrophy.</title>
        <authorList>
            <person name="Li M.H."/>
            <person name="Liu K.W."/>
            <person name="Li Z."/>
            <person name="Lu H.C."/>
            <person name="Ye Q.L."/>
            <person name="Zhang D."/>
            <person name="Wang J.Y."/>
            <person name="Li Y.F."/>
            <person name="Zhong Z.M."/>
            <person name="Liu X."/>
            <person name="Yu X."/>
            <person name="Liu D.K."/>
            <person name="Tu X.D."/>
            <person name="Liu B."/>
            <person name="Hao Y."/>
            <person name="Liao X.Y."/>
            <person name="Jiang Y.T."/>
            <person name="Sun W.H."/>
            <person name="Chen J."/>
            <person name="Chen Y.Q."/>
            <person name="Ai Y."/>
            <person name="Zhai J.W."/>
            <person name="Wu S.S."/>
            <person name="Zhou Z."/>
            <person name="Hsiao Y.Y."/>
            <person name="Wu W.L."/>
            <person name="Chen Y.Y."/>
            <person name="Lin Y.F."/>
            <person name="Hsu J.L."/>
            <person name="Li C.Y."/>
            <person name="Wang Z.W."/>
            <person name="Zhao X."/>
            <person name="Zhong W.Y."/>
            <person name="Ma X.K."/>
            <person name="Ma L."/>
            <person name="Huang J."/>
            <person name="Chen G.Z."/>
            <person name="Huang M.Z."/>
            <person name="Huang L."/>
            <person name="Peng D.H."/>
            <person name="Luo Y.B."/>
            <person name="Zou S.Q."/>
            <person name="Chen S.P."/>
            <person name="Lan S."/>
            <person name="Tsai W.C."/>
            <person name="Van de Peer Y."/>
            <person name="Liu Z.J."/>
        </authorList>
    </citation>
    <scope>NUCLEOTIDE SEQUENCE [LARGE SCALE GENOMIC DNA]</scope>
    <source>
        <strain evidence="2">Lor288</strain>
    </source>
</reference>
<evidence type="ECO:0000256" key="1">
    <source>
        <dbReference type="SAM" id="MobiDB-lite"/>
    </source>
</evidence>
<evidence type="ECO:0000313" key="3">
    <source>
        <dbReference type="Proteomes" id="UP001412067"/>
    </source>
</evidence>